<dbReference type="InterPro" id="IPR010614">
    <property type="entry name" value="RAD3-like_helicase_DEAD"/>
</dbReference>
<dbReference type="InterPro" id="IPR006555">
    <property type="entry name" value="ATP-dep_Helicase_C"/>
</dbReference>
<keyword evidence="10" id="KW-0067">ATP-binding</keyword>
<reference evidence="22 23" key="1">
    <citation type="journal article" date="2015" name="Environ. Microbiol.">
        <title>Metagenome sequence of Elaphomyces granulatus from sporocarp tissue reveals Ascomycota ectomycorrhizal fingerprints of genome expansion and a Proteobacteria-rich microbiome.</title>
        <authorList>
            <person name="Quandt C.A."/>
            <person name="Kohler A."/>
            <person name="Hesse C.N."/>
            <person name="Sharpton T.J."/>
            <person name="Martin F."/>
            <person name="Spatafora J.W."/>
        </authorList>
    </citation>
    <scope>NUCLEOTIDE SEQUENCE [LARGE SCALE GENOMIC DNA]</scope>
    <source>
        <strain evidence="22 23">OSC145934</strain>
    </source>
</reference>
<keyword evidence="4" id="KW-0004">4Fe-4S</keyword>
<comment type="caution">
    <text evidence="22">The sequence shown here is derived from an EMBL/GenBank/DDBJ whole genome shotgun (WGS) entry which is preliminary data.</text>
</comment>
<keyword evidence="14" id="KW-0234">DNA repair</keyword>
<protein>
    <recommendedName>
        <fullName evidence="17">DNA 5'-3' helicase</fullName>
        <ecNumber evidence="17">5.6.2.3</ecNumber>
    </recommendedName>
</protein>
<dbReference type="PRINTS" id="PR00852">
    <property type="entry name" value="XRODRMPGMNTD"/>
</dbReference>
<evidence type="ECO:0000256" key="19">
    <source>
        <dbReference type="SAM" id="Coils"/>
    </source>
</evidence>
<dbReference type="SMART" id="SM00488">
    <property type="entry name" value="DEXDc2"/>
    <property type="match status" value="1"/>
</dbReference>
<dbReference type="AlphaFoldDB" id="A0A232LSG3"/>
<name>A0A232LSG3_9EURO</name>
<dbReference type="PANTHER" id="PTHR11472:SF1">
    <property type="entry name" value="GENERAL TRANSCRIPTION AND DNA REPAIR FACTOR IIH HELICASE SUBUNIT XPD"/>
    <property type="match status" value="1"/>
</dbReference>
<dbReference type="OrthoDB" id="272481at2759"/>
<evidence type="ECO:0000313" key="23">
    <source>
        <dbReference type="Proteomes" id="UP000243515"/>
    </source>
</evidence>
<dbReference type="Pfam" id="PF06733">
    <property type="entry name" value="DEAD_2"/>
    <property type="match status" value="1"/>
</dbReference>
<dbReference type="GO" id="GO:0045951">
    <property type="term" value="P:positive regulation of mitotic recombination"/>
    <property type="evidence" value="ECO:0007669"/>
    <property type="project" value="TreeGrafter"/>
</dbReference>
<dbReference type="FunFam" id="3.40.50.300:FF:000128">
    <property type="entry name" value="Putative DNA repair helicase RAD3"/>
    <property type="match status" value="1"/>
</dbReference>
<dbReference type="SUPFAM" id="SSF52540">
    <property type="entry name" value="P-loop containing nucleoside triphosphate hydrolases"/>
    <property type="match status" value="2"/>
</dbReference>
<keyword evidence="12" id="KW-0411">Iron-sulfur</keyword>
<dbReference type="FunFam" id="3.40.50.300:FF:000135">
    <property type="entry name" value="DNA repair helicase RAD3, putative"/>
    <property type="match status" value="1"/>
</dbReference>
<evidence type="ECO:0000256" key="20">
    <source>
        <dbReference type="SAM" id="MobiDB-lite"/>
    </source>
</evidence>
<dbReference type="InterPro" id="IPR042493">
    <property type="entry name" value="XPD_DNA_FeS"/>
</dbReference>
<keyword evidence="9" id="KW-0347">Helicase</keyword>
<dbReference type="Gene3D" id="3.40.50.300">
    <property type="entry name" value="P-loop containing nucleotide triphosphate hydrolases"/>
    <property type="match status" value="2"/>
</dbReference>
<evidence type="ECO:0000256" key="18">
    <source>
        <dbReference type="ARBA" id="ARBA00048954"/>
    </source>
</evidence>
<dbReference type="GO" id="GO:0000112">
    <property type="term" value="C:nucleotide-excision repair factor 3 complex"/>
    <property type="evidence" value="ECO:0007669"/>
    <property type="project" value="UniProtKB-ARBA"/>
</dbReference>
<gene>
    <name evidence="22" type="ORF">Egran_05157</name>
</gene>
<evidence type="ECO:0000256" key="10">
    <source>
        <dbReference type="ARBA" id="ARBA00022840"/>
    </source>
</evidence>
<evidence type="ECO:0000256" key="6">
    <source>
        <dbReference type="ARBA" id="ARBA00022741"/>
    </source>
</evidence>
<proteinExistence type="inferred from homology"/>
<dbReference type="SMART" id="SM00491">
    <property type="entry name" value="HELICc2"/>
    <property type="match status" value="1"/>
</dbReference>
<dbReference type="FunFam" id="1.10.30.20:FF:000001">
    <property type="entry name" value="DNA repair helicase rad15"/>
    <property type="match status" value="1"/>
</dbReference>
<keyword evidence="8" id="KW-0378">Hydrolase</keyword>
<dbReference type="InterPro" id="IPR045028">
    <property type="entry name" value="DinG/Rad3-like"/>
</dbReference>
<dbReference type="Gene3D" id="1.10.30.20">
    <property type="entry name" value="Bacterial XPD DNA helicase, FeS cluster domain"/>
    <property type="match status" value="1"/>
</dbReference>
<dbReference type="FunFam" id="3.40.50.300:FF:000381">
    <property type="entry name" value="TFIIH basal transcription factor complex helicase subunit"/>
    <property type="match status" value="1"/>
</dbReference>
<evidence type="ECO:0000256" key="14">
    <source>
        <dbReference type="ARBA" id="ARBA00023204"/>
    </source>
</evidence>
<evidence type="ECO:0000256" key="16">
    <source>
        <dbReference type="ARBA" id="ARBA00023242"/>
    </source>
</evidence>
<evidence type="ECO:0000259" key="21">
    <source>
        <dbReference type="PROSITE" id="PS51193"/>
    </source>
</evidence>
<keyword evidence="6" id="KW-0547">Nucleotide-binding</keyword>
<evidence type="ECO:0000256" key="1">
    <source>
        <dbReference type="ARBA" id="ARBA00001966"/>
    </source>
</evidence>
<feature type="compositionally biased region" description="Polar residues" evidence="20">
    <location>
        <begin position="760"/>
        <end position="771"/>
    </location>
</feature>
<evidence type="ECO:0000313" key="22">
    <source>
        <dbReference type="EMBL" id="OXV07076.1"/>
    </source>
</evidence>
<feature type="compositionally biased region" description="Basic and acidic residues" evidence="20">
    <location>
        <begin position="748"/>
        <end position="759"/>
    </location>
</feature>
<dbReference type="InterPro" id="IPR014013">
    <property type="entry name" value="Helic_SF1/SF2_ATP-bd_DinG/Rad3"/>
</dbReference>
<keyword evidence="11" id="KW-0408">Iron</keyword>
<feature type="region of interest" description="Disordered" evidence="20">
    <location>
        <begin position="748"/>
        <end position="771"/>
    </location>
</feature>
<dbReference type="GO" id="GO:0006289">
    <property type="term" value="P:nucleotide-excision repair"/>
    <property type="evidence" value="ECO:0007669"/>
    <property type="project" value="InterPro"/>
</dbReference>
<keyword evidence="13" id="KW-0238">DNA-binding</keyword>
<evidence type="ECO:0000256" key="12">
    <source>
        <dbReference type="ARBA" id="ARBA00023014"/>
    </source>
</evidence>
<keyword evidence="16" id="KW-0539">Nucleus</keyword>
<keyword evidence="5" id="KW-0479">Metal-binding</keyword>
<dbReference type="GO" id="GO:0005524">
    <property type="term" value="F:ATP binding"/>
    <property type="evidence" value="ECO:0007669"/>
    <property type="project" value="UniProtKB-KW"/>
</dbReference>
<dbReference type="CDD" id="cd18788">
    <property type="entry name" value="SF2_C_XPD"/>
    <property type="match status" value="1"/>
</dbReference>
<keyword evidence="23" id="KW-1185">Reference proteome</keyword>
<comment type="cofactor">
    <cofactor evidence="1">
        <name>[4Fe-4S] cluster</name>
        <dbReference type="ChEBI" id="CHEBI:49883"/>
    </cofactor>
</comment>
<dbReference type="FunFam" id="1.10.275.40:FF:000004">
    <property type="entry name" value="DNA repair helicase RAD3"/>
    <property type="match status" value="1"/>
</dbReference>
<dbReference type="GO" id="GO:0043139">
    <property type="term" value="F:5'-3' DNA helicase activity"/>
    <property type="evidence" value="ECO:0007669"/>
    <property type="project" value="UniProtKB-EC"/>
</dbReference>
<dbReference type="InterPro" id="IPR001945">
    <property type="entry name" value="RAD3/XPD"/>
</dbReference>
<organism evidence="22 23">
    <name type="scientific">Elaphomyces granulatus</name>
    <dbReference type="NCBI Taxonomy" id="519963"/>
    <lineage>
        <taxon>Eukaryota</taxon>
        <taxon>Fungi</taxon>
        <taxon>Dikarya</taxon>
        <taxon>Ascomycota</taxon>
        <taxon>Pezizomycotina</taxon>
        <taxon>Eurotiomycetes</taxon>
        <taxon>Eurotiomycetidae</taxon>
        <taxon>Eurotiales</taxon>
        <taxon>Elaphomycetaceae</taxon>
        <taxon>Elaphomyces</taxon>
    </lineage>
</organism>
<dbReference type="NCBIfam" id="TIGR00604">
    <property type="entry name" value="rad3"/>
    <property type="match status" value="1"/>
</dbReference>
<evidence type="ECO:0000256" key="5">
    <source>
        <dbReference type="ARBA" id="ARBA00022723"/>
    </source>
</evidence>
<dbReference type="Proteomes" id="UP000243515">
    <property type="component" value="Unassembled WGS sequence"/>
</dbReference>
<evidence type="ECO:0000256" key="7">
    <source>
        <dbReference type="ARBA" id="ARBA00022763"/>
    </source>
</evidence>
<sequence>MKFYIDDLPVLFPYPRIYPEQYAYMCDLKKTLDAGGHCVLEMPSGTGKTVSLLSLIVAYQQFDPAHRKLIYCSRTMSEIEKALTELKALMKFRTQQLGYVEDFRALGLTSRKNLCLHPSVKKEKSGAVVDARCRSLTAGFVKEKKERGENVELCVYHENLDLLEPHNLIPPGVFTLDGLIRYGEQHKQCPYFSARRMMPFCNVIIYSYHYLLDPKIAERVSRELSKDCIVVFDEAHNIDNVCIESLSIDLTEDSLRKASRGAANLERKIDEMKNTDAEKLQNEYAKLVEGLREADEAREEDQFMANPTLPDDLLKEAVPGNIRRAEHFVTFLKRFIEYLKTRMKVTHTISETPLSFLAHLKDLTFIERKPLRFCAERLTSLVRTLELINIEDYQPLQEVATFATLAATYDKGFLLILEPFESETATVPNPILHFTCLDAAIAIKPVLDRFSSVIITSGTLSPLEMYPKMLGFTTVLQESYSMTLARRSFLPMIVTRGSDQAQISSSFQIRNDPGVVRNYGNLLLEFSRITPDGVVVFFPSYLYMESIISMWQGMGILDSIWNYKLILVETPDSQESSLALETYRTACCNGRGAILLCVARGKVSEGIDFDHHYGRAVICIGVPFQYTESRILKARLEFLRENYRIRENDFLSFDAMRHAAQCLGRVLRGKDDYGVMVMADRRFQKKRSQLPRWISQAMRESETSLSTDMAVATAKNFLRTMAQPFKPKDQEGISTWSLKDLERHLQKRMEEEEKLRQESAQESAGYNQMSNGTGVVIEMDGFDDIDDEELMALDVTSN</sequence>
<keyword evidence="19" id="KW-0175">Coiled coil</keyword>
<dbReference type="Gene3D" id="1.10.275.40">
    <property type="match status" value="1"/>
</dbReference>
<dbReference type="GO" id="GO:0016818">
    <property type="term" value="F:hydrolase activity, acting on acid anhydrides, in phosphorus-containing anhydrides"/>
    <property type="evidence" value="ECO:0007669"/>
    <property type="project" value="InterPro"/>
</dbReference>
<dbReference type="EC" id="5.6.2.3" evidence="17"/>
<feature type="domain" description="Helicase ATP-binding" evidence="21">
    <location>
        <begin position="7"/>
        <end position="287"/>
    </location>
</feature>
<dbReference type="GO" id="GO:0046872">
    <property type="term" value="F:metal ion binding"/>
    <property type="evidence" value="ECO:0007669"/>
    <property type="project" value="UniProtKB-KW"/>
</dbReference>
<keyword evidence="7" id="KW-0227">DNA damage</keyword>
<dbReference type="Pfam" id="PF06777">
    <property type="entry name" value="HBB"/>
    <property type="match status" value="1"/>
</dbReference>
<dbReference type="InterPro" id="IPR027417">
    <property type="entry name" value="P-loop_NTPase"/>
</dbReference>
<dbReference type="PROSITE" id="PS51193">
    <property type="entry name" value="HELICASE_ATP_BIND_2"/>
    <property type="match status" value="1"/>
</dbReference>
<dbReference type="Pfam" id="PF13307">
    <property type="entry name" value="Helicase_C_2"/>
    <property type="match status" value="1"/>
</dbReference>
<comment type="catalytic activity">
    <reaction evidence="18">
        <text>ATP + H2O = ADP + phosphate + H(+)</text>
        <dbReference type="Rhea" id="RHEA:13065"/>
        <dbReference type="ChEBI" id="CHEBI:15377"/>
        <dbReference type="ChEBI" id="CHEBI:15378"/>
        <dbReference type="ChEBI" id="CHEBI:30616"/>
        <dbReference type="ChEBI" id="CHEBI:43474"/>
        <dbReference type="ChEBI" id="CHEBI:456216"/>
        <dbReference type="EC" id="5.6.2.3"/>
    </reaction>
</comment>
<dbReference type="InterPro" id="IPR010643">
    <property type="entry name" value="HBB"/>
</dbReference>
<evidence type="ECO:0000256" key="3">
    <source>
        <dbReference type="ARBA" id="ARBA00009146"/>
    </source>
</evidence>
<evidence type="ECO:0000256" key="9">
    <source>
        <dbReference type="ARBA" id="ARBA00022806"/>
    </source>
</evidence>
<evidence type="ECO:0000256" key="4">
    <source>
        <dbReference type="ARBA" id="ARBA00022485"/>
    </source>
</evidence>
<evidence type="ECO:0000256" key="17">
    <source>
        <dbReference type="ARBA" id="ARBA00044969"/>
    </source>
</evidence>
<dbReference type="EMBL" id="NPHW01005131">
    <property type="protein sequence ID" value="OXV07076.1"/>
    <property type="molecule type" value="Genomic_DNA"/>
</dbReference>
<comment type="subcellular location">
    <subcellularLocation>
        <location evidence="2">Nucleus</location>
    </subcellularLocation>
</comment>
<dbReference type="PANTHER" id="PTHR11472">
    <property type="entry name" value="DNA REPAIR DEAD HELICASE RAD3/XP-D SUBFAMILY MEMBER"/>
    <property type="match status" value="1"/>
</dbReference>
<evidence type="ECO:0000256" key="13">
    <source>
        <dbReference type="ARBA" id="ARBA00023125"/>
    </source>
</evidence>
<feature type="coiled-coil region" evidence="19">
    <location>
        <begin position="248"/>
        <end position="300"/>
    </location>
</feature>
<dbReference type="InterPro" id="IPR013020">
    <property type="entry name" value="Rad3/Chl1-like"/>
</dbReference>
<keyword evidence="15" id="KW-0413">Isomerase</keyword>
<accession>A0A232LSG3</accession>
<evidence type="ECO:0000256" key="15">
    <source>
        <dbReference type="ARBA" id="ARBA00023235"/>
    </source>
</evidence>
<comment type="similarity">
    <text evidence="3">Belongs to the helicase family. RAD3/XPD subfamily.</text>
</comment>
<dbReference type="GO" id="GO:0006366">
    <property type="term" value="P:transcription by RNA polymerase II"/>
    <property type="evidence" value="ECO:0007669"/>
    <property type="project" value="TreeGrafter"/>
</dbReference>
<evidence type="ECO:0000256" key="8">
    <source>
        <dbReference type="ARBA" id="ARBA00022801"/>
    </source>
</evidence>
<dbReference type="GO" id="GO:0003684">
    <property type="term" value="F:damaged DNA binding"/>
    <property type="evidence" value="ECO:0007669"/>
    <property type="project" value="TreeGrafter"/>
</dbReference>
<dbReference type="GO" id="GO:0051539">
    <property type="term" value="F:4 iron, 4 sulfur cluster binding"/>
    <property type="evidence" value="ECO:0007669"/>
    <property type="project" value="UniProtKB-KW"/>
</dbReference>
<evidence type="ECO:0000256" key="2">
    <source>
        <dbReference type="ARBA" id="ARBA00004123"/>
    </source>
</evidence>
<dbReference type="InterPro" id="IPR006554">
    <property type="entry name" value="Helicase-like_DEXD_c2"/>
</dbReference>
<evidence type="ECO:0000256" key="11">
    <source>
        <dbReference type="ARBA" id="ARBA00023004"/>
    </source>
</evidence>